<keyword evidence="3" id="KW-0808">Transferase</keyword>
<name>A0A3Q9V0Z6_9MICO</name>
<dbReference type="SUPFAM" id="SSF53756">
    <property type="entry name" value="UDP-Glycosyltransferase/glycogen phosphorylase"/>
    <property type="match status" value="1"/>
</dbReference>
<feature type="compositionally biased region" description="Low complexity" evidence="1">
    <location>
        <begin position="307"/>
        <end position="316"/>
    </location>
</feature>
<reference evidence="3 4" key="1">
    <citation type="submission" date="2018-03" db="EMBL/GenBank/DDBJ databases">
        <title>Bacteriophage NCPPB3778 and a type I-E CRISPR drive the evolution of the US Biological Select Agent, Rathayibacter toxicus.</title>
        <authorList>
            <person name="Davis E.W.II."/>
            <person name="Tabima J.F."/>
            <person name="Weisberg A.J."/>
            <person name="Dantas Lopes L."/>
            <person name="Wiseman M.S."/>
            <person name="Wiseman M.S."/>
            <person name="Pupko T."/>
            <person name="Belcher M.S."/>
            <person name="Sechler A.J."/>
            <person name="Tancos M.A."/>
            <person name="Schroeder B.K."/>
            <person name="Murray T.D."/>
            <person name="Luster D.G."/>
            <person name="Schneider W.L."/>
            <person name="Rogers E."/>
            <person name="Andreote F.D."/>
            <person name="Grunwald N.J."/>
            <person name="Putnam M.L."/>
            <person name="Chang J.H."/>
        </authorList>
    </citation>
    <scope>NUCLEOTIDE SEQUENCE [LARGE SCALE GENOMIC DNA]</scope>
    <source>
        <strain evidence="3 4">DSM 15932</strain>
    </source>
</reference>
<dbReference type="RefSeq" id="WP_123444659.1">
    <property type="nucleotide sequence ID" value="NZ_CP028137.1"/>
</dbReference>
<feature type="compositionally biased region" description="Basic and acidic residues" evidence="1">
    <location>
        <begin position="331"/>
        <end position="342"/>
    </location>
</feature>
<evidence type="ECO:0000313" key="4">
    <source>
        <dbReference type="Proteomes" id="UP000285317"/>
    </source>
</evidence>
<dbReference type="InterPro" id="IPR007235">
    <property type="entry name" value="Glyco_trans_28_C"/>
</dbReference>
<dbReference type="Gene3D" id="3.40.50.2000">
    <property type="entry name" value="Glycogen Phosphorylase B"/>
    <property type="match status" value="1"/>
</dbReference>
<evidence type="ECO:0000313" key="3">
    <source>
        <dbReference type="EMBL" id="AZZ53855.1"/>
    </source>
</evidence>
<feature type="region of interest" description="Disordered" evidence="1">
    <location>
        <begin position="307"/>
        <end position="342"/>
    </location>
</feature>
<evidence type="ECO:0000256" key="1">
    <source>
        <dbReference type="SAM" id="MobiDB-lite"/>
    </source>
</evidence>
<dbReference type="Proteomes" id="UP000285317">
    <property type="component" value="Chromosome"/>
</dbReference>
<dbReference type="EMBL" id="CP028137">
    <property type="protein sequence ID" value="AZZ53855.1"/>
    <property type="molecule type" value="Genomic_DNA"/>
</dbReference>
<sequence length="342" mass="37193">MSQFLFVCSGGGHLKQLFTLSSRFGIDPADQHWVTFDNGLSRSLLEGRRVTYSRFAAPRDARPIAENALIAHRILAKGDYSAVFSTGSSPAVSFMPEASLRGIECHYIESAARADGPSITGKIMARLPGVNTYTQYPVWADERWLFGGSIFDAYTTGPDQPVSAIRRAVISVGTQDLYPFDRLIAASVPLLKDAEVLWQTGLADVSPYGIEGRASVPHHELQEAVKEADVVIAHAGTGAAITAIENGKVPILVPRLVARGEHIDDHQIQIARELDQRGLAIAAAPEELTEELLLRAASRTAALAPTVPPFRFSPSRARSRRRASASVPSWRPERGDTRFETA</sequence>
<dbReference type="Pfam" id="PF04101">
    <property type="entry name" value="Glyco_tran_28_C"/>
    <property type="match status" value="1"/>
</dbReference>
<dbReference type="KEGG" id="rfs:C1I64_18685"/>
<organism evidence="3 4">
    <name type="scientific">Rathayibacter festucae DSM 15932</name>
    <dbReference type="NCBI Taxonomy" id="1328866"/>
    <lineage>
        <taxon>Bacteria</taxon>
        <taxon>Bacillati</taxon>
        <taxon>Actinomycetota</taxon>
        <taxon>Actinomycetes</taxon>
        <taxon>Micrococcales</taxon>
        <taxon>Microbacteriaceae</taxon>
        <taxon>Rathayibacter</taxon>
    </lineage>
</organism>
<dbReference type="GO" id="GO:0016758">
    <property type="term" value="F:hexosyltransferase activity"/>
    <property type="evidence" value="ECO:0007669"/>
    <property type="project" value="InterPro"/>
</dbReference>
<gene>
    <name evidence="3" type="ORF">C1I64_18685</name>
</gene>
<feature type="domain" description="Glycosyl transferase family 28 C-terminal" evidence="2">
    <location>
        <begin position="169"/>
        <end position="295"/>
    </location>
</feature>
<proteinExistence type="predicted"/>
<evidence type="ECO:0000259" key="2">
    <source>
        <dbReference type="Pfam" id="PF04101"/>
    </source>
</evidence>
<protein>
    <submittedName>
        <fullName evidence="3">Glycosyl transferase family 28</fullName>
    </submittedName>
</protein>
<dbReference type="AlphaFoldDB" id="A0A3Q9V0Z6"/>
<accession>A0A3Q9V0Z6</accession>